<sequence length="389" mass="39975">MIQRSAIVVYGAAMLQGFAFTLVPSLATLFSAAPYNIGASAFGALFIPLTLGAILAALLTPALARKRGMVGVLGIGIAANIFGLVALVASVAVRGNAAYLLLLVDTSALGIGFGFNFSAVNELASKLSTRATRDVTFANVLTGLGTSLTPLLIGAFVARGIWPLWPVVLALAFAAVLVLSVGWRAATPAPVVRANAKLPRALLLFGGAALLYAFCEGAFSSWATTFAQVDRSFWLATGEAALAAFWLALTLTRLALALSSRYISARIAFAAFPFAIAAAFFALPLWRTPMLLVAGFALAGIACSIVFPYAMSLAFAAMPSDEDRVAGVLVGALMTGEGFGTFTIGLLRSDAGVTLATIYRAAALVAFALAIVAILALKSSPPSAVKASA</sequence>
<keyword evidence="3" id="KW-0813">Transport</keyword>
<dbReference type="SUPFAM" id="SSF103473">
    <property type="entry name" value="MFS general substrate transporter"/>
    <property type="match status" value="1"/>
</dbReference>
<reference evidence="8" key="1">
    <citation type="submission" date="2009-10" db="EMBL/GenBank/DDBJ databases">
        <title>Diversity of trophic interactions inside an arsenic-rich microbial ecosystem.</title>
        <authorList>
            <person name="Bertin P.N."/>
            <person name="Heinrich-Salmeron A."/>
            <person name="Pelletier E."/>
            <person name="Goulhen-Chollet F."/>
            <person name="Arsene-Ploetze F."/>
            <person name="Gallien S."/>
            <person name="Calteau A."/>
            <person name="Vallenet D."/>
            <person name="Casiot C."/>
            <person name="Chane-Woon-Ming B."/>
            <person name="Giloteaux L."/>
            <person name="Barakat M."/>
            <person name="Bonnefoy V."/>
            <person name="Bruneel O."/>
            <person name="Chandler M."/>
            <person name="Cleiss J."/>
            <person name="Duran R."/>
            <person name="Elbaz-Poulichet F."/>
            <person name="Fonknechten N."/>
            <person name="Lauga B."/>
            <person name="Mornico D."/>
            <person name="Ortet P."/>
            <person name="Schaeffer C."/>
            <person name="Siguier P."/>
            <person name="Alexander Thil Smith A."/>
            <person name="Van Dorsselaer A."/>
            <person name="Weissenbach J."/>
            <person name="Medigue C."/>
            <person name="Le Paslier D."/>
        </authorList>
    </citation>
    <scope>NUCLEOTIDE SEQUENCE</scope>
</reference>
<comment type="similarity">
    <text evidence="2">Belongs to the major facilitator superfamily.</text>
</comment>
<dbReference type="PANTHER" id="PTHR23514">
    <property type="entry name" value="BYPASS OF STOP CODON PROTEIN 6"/>
    <property type="match status" value="1"/>
</dbReference>
<dbReference type="Gene3D" id="1.20.1250.20">
    <property type="entry name" value="MFS general substrate transporter like domains"/>
    <property type="match status" value="1"/>
</dbReference>
<evidence type="ECO:0000256" key="6">
    <source>
        <dbReference type="ARBA" id="ARBA00023136"/>
    </source>
</evidence>
<evidence type="ECO:0000256" key="3">
    <source>
        <dbReference type="ARBA" id="ARBA00022448"/>
    </source>
</evidence>
<evidence type="ECO:0000256" key="5">
    <source>
        <dbReference type="ARBA" id="ARBA00022989"/>
    </source>
</evidence>
<dbReference type="PANTHER" id="PTHR23514:SF3">
    <property type="entry name" value="BYPASS OF STOP CODON PROTEIN 6"/>
    <property type="match status" value="1"/>
</dbReference>
<keyword evidence="5 7" id="KW-1133">Transmembrane helix</keyword>
<feature type="transmembrane region" description="Helical" evidence="7">
    <location>
        <begin position="70"/>
        <end position="92"/>
    </location>
</feature>
<feature type="transmembrane region" description="Helical" evidence="7">
    <location>
        <begin position="325"/>
        <end position="346"/>
    </location>
</feature>
<feature type="transmembrane region" description="Helical" evidence="7">
    <location>
        <begin position="232"/>
        <end position="255"/>
    </location>
</feature>
<dbReference type="InterPro" id="IPR051788">
    <property type="entry name" value="MFS_Transporter"/>
</dbReference>
<evidence type="ECO:0000313" key="8">
    <source>
        <dbReference type="EMBL" id="CBH75080.1"/>
    </source>
</evidence>
<gene>
    <name evidence="8" type="ORF">CARN1_0255</name>
</gene>
<organism evidence="8">
    <name type="scientific">mine drainage metagenome</name>
    <dbReference type="NCBI Taxonomy" id="410659"/>
    <lineage>
        <taxon>unclassified sequences</taxon>
        <taxon>metagenomes</taxon>
        <taxon>ecological metagenomes</taxon>
    </lineage>
</organism>
<feature type="transmembrane region" description="Helical" evidence="7">
    <location>
        <begin position="198"/>
        <end position="220"/>
    </location>
</feature>
<evidence type="ECO:0000256" key="7">
    <source>
        <dbReference type="SAM" id="Phobius"/>
    </source>
</evidence>
<proteinExistence type="inferred from homology"/>
<feature type="transmembrane region" description="Helical" evidence="7">
    <location>
        <begin position="358"/>
        <end position="377"/>
    </location>
</feature>
<evidence type="ECO:0000256" key="4">
    <source>
        <dbReference type="ARBA" id="ARBA00022692"/>
    </source>
</evidence>
<feature type="transmembrane region" description="Helical" evidence="7">
    <location>
        <begin position="7"/>
        <end position="31"/>
    </location>
</feature>
<dbReference type="InterPro" id="IPR036259">
    <property type="entry name" value="MFS_trans_sf"/>
</dbReference>
<dbReference type="GO" id="GO:0016020">
    <property type="term" value="C:membrane"/>
    <property type="evidence" value="ECO:0007669"/>
    <property type="project" value="TreeGrafter"/>
</dbReference>
<keyword evidence="6 7" id="KW-0472">Membrane</keyword>
<evidence type="ECO:0000256" key="2">
    <source>
        <dbReference type="ARBA" id="ARBA00008335"/>
    </source>
</evidence>
<protein>
    <submittedName>
        <fullName evidence="8">Putative Major facilitator superfamily MFS_1</fullName>
    </submittedName>
</protein>
<feature type="transmembrane region" description="Helical" evidence="7">
    <location>
        <begin position="137"/>
        <end position="158"/>
    </location>
</feature>
<comment type="subcellular location">
    <subcellularLocation>
        <location evidence="1">Endomembrane system</location>
        <topology evidence="1">Multi-pass membrane protein</topology>
    </subcellularLocation>
</comment>
<feature type="transmembrane region" description="Helical" evidence="7">
    <location>
        <begin position="37"/>
        <end position="58"/>
    </location>
</feature>
<feature type="transmembrane region" description="Helical" evidence="7">
    <location>
        <begin position="164"/>
        <end position="186"/>
    </location>
</feature>
<accession>E6PF44</accession>
<dbReference type="EMBL" id="CABL01000005">
    <property type="protein sequence ID" value="CBH75080.1"/>
    <property type="molecule type" value="Genomic_DNA"/>
</dbReference>
<comment type="caution">
    <text evidence="8">The sequence shown here is derived from an EMBL/GenBank/DDBJ whole genome shotgun (WGS) entry which is preliminary data.</text>
</comment>
<keyword evidence="4 7" id="KW-0812">Transmembrane</keyword>
<feature type="transmembrane region" description="Helical" evidence="7">
    <location>
        <begin position="292"/>
        <end position="318"/>
    </location>
</feature>
<dbReference type="GO" id="GO:0012505">
    <property type="term" value="C:endomembrane system"/>
    <property type="evidence" value="ECO:0007669"/>
    <property type="project" value="UniProtKB-SubCell"/>
</dbReference>
<dbReference type="AlphaFoldDB" id="E6PF44"/>
<name>E6PF44_9ZZZZ</name>
<feature type="transmembrane region" description="Helical" evidence="7">
    <location>
        <begin position="98"/>
        <end position="117"/>
    </location>
</feature>
<feature type="transmembrane region" description="Helical" evidence="7">
    <location>
        <begin position="267"/>
        <end position="286"/>
    </location>
</feature>
<evidence type="ECO:0000256" key="1">
    <source>
        <dbReference type="ARBA" id="ARBA00004127"/>
    </source>
</evidence>